<dbReference type="Gene3D" id="1.20.140.160">
    <property type="match status" value="1"/>
</dbReference>
<evidence type="ECO:0000313" key="3">
    <source>
        <dbReference type="Proteomes" id="UP000287361"/>
    </source>
</evidence>
<reference evidence="2 3" key="1">
    <citation type="submission" date="2018-10" db="EMBL/GenBank/DDBJ databases">
        <title>Draft Genome Sequence of Anaerotignum sp. KCTC 15736.</title>
        <authorList>
            <person name="Choi S.H."/>
            <person name="Kim J.S."/>
            <person name="Kang S.W."/>
            <person name="Lee J.S."/>
            <person name="Park S.H."/>
        </authorList>
    </citation>
    <scope>NUCLEOTIDE SEQUENCE [LARGE SCALE GENOMIC DNA]</scope>
    <source>
        <strain evidence="2 3">KCTC 15736</strain>
    </source>
</reference>
<dbReference type="AlphaFoldDB" id="A0A401LEH4"/>
<evidence type="ECO:0000313" key="2">
    <source>
        <dbReference type="EMBL" id="GCB29854.1"/>
    </source>
</evidence>
<dbReference type="EMBL" id="BHVZ01000004">
    <property type="protein sequence ID" value="GCB29854.1"/>
    <property type="molecule type" value="Genomic_DNA"/>
</dbReference>
<dbReference type="SUPFAM" id="SSF88659">
    <property type="entry name" value="Sigma3 and sigma4 domains of RNA polymerase sigma factors"/>
    <property type="match status" value="1"/>
</dbReference>
<proteinExistence type="predicted"/>
<dbReference type="InterPro" id="IPR013324">
    <property type="entry name" value="RNA_pol_sigma_r3/r4-like"/>
</dbReference>
<organism evidence="2 3">
    <name type="scientific">Anaerotignum faecicola</name>
    <dbReference type="NCBI Taxonomy" id="2358141"/>
    <lineage>
        <taxon>Bacteria</taxon>
        <taxon>Bacillati</taxon>
        <taxon>Bacillota</taxon>
        <taxon>Clostridia</taxon>
        <taxon>Lachnospirales</taxon>
        <taxon>Anaerotignaceae</taxon>
        <taxon>Anaerotignum</taxon>
    </lineage>
</organism>
<dbReference type="Pfam" id="PF04545">
    <property type="entry name" value="Sigma70_r4"/>
    <property type="match status" value="1"/>
</dbReference>
<sequence>MSLRFSKKFQNDISLYEPIGTDRDGNEIVMLDVINSETPDFAEQLHLAIESEKMLHAVQERLSKREQIVVIFRYGLWGQEELTQQEIAGRLGISRSYVYRHIYCK</sequence>
<dbReference type="GO" id="GO:0006352">
    <property type="term" value="P:DNA-templated transcription initiation"/>
    <property type="evidence" value="ECO:0007669"/>
    <property type="project" value="InterPro"/>
</dbReference>
<dbReference type="Proteomes" id="UP000287361">
    <property type="component" value="Unassembled WGS sequence"/>
</dbReference>
<dbReference type="OrthoDB" id="9809557at2"/>
<dbReference type="GO" id="GO:0003700">
    <property type="term" value="F:DNA-binding transcription factor activity"/>
    <property type="evidence" value="ECO:0007669"/>
    <property type="project" value="InterPro"/>
</dbReference>
<evidence type="ECO:0000259" key="1">
    <source>
        <dbReference type="Pfam" id="PF04545"/>
    </source>
</evidence>
<comment type="caution">
    <text evidence="2">The sequence shown here is derived from an EMBL/GenBank/DDBJ whole genome shotgun (WGS) entry which is preliminary data.</text>
</comment>
<dbReference type="InterPro" id="IPR007630">
    <property type="entry name" value="RNA_pol_sigma70_r4"/>
</dbReference>
<name>A0A401LEH4_9FIRM</name>
<accession>A0A401LEH4</accession>
<protein>
    <recommendedName>
        <fullName evidence="1">RNA polymerase sigma-70 region 4 domain-containing protein</fullName>
    </recommendedName>
</protein>
<gene>
    <name evidence="2" type="ORF">KGMB03357_15150</name>
</gene>
<feature type="domain" description="RNA polymerase sigma-70 region 4" evidence="1">
    <location>
        <begin position="61"/>
        <end position="99"/>
    </location>
</feature>
<keyword evidence="3" id="KW-1185">Reference proteome</keyword>